<name>A0AA52H7T6_9PROT</name>
<feature type="transmembrane region" description="Helical" evidence="7">
    <location>
        <begin position="109"/>
        <end position="128"/>
    </location>
</feature>
<accession>A0AA52H7T6</accession>
<protein>
    <submittedName>
        <fullName evidence="8">DoxX family protein</fullName>
    </submittedName>
</protein>
<proteinExistence type="inferred from homology"/>
<feature type="transmembrane region" description="Helical" evidence="7">
    <location>
        <begin position="81"/>
        <end position="102"/>
    </location>
</feature>
<evidence type="ECO:0000256" key="5">
    <source>
        <dbReference type="ARBA" id="ARBA00022989"/>
    </source>
</evidence>
<keyword evidence="6 7" id="KW-0472">Membrane</keyword>
<organism evidence="8 9">
    <name type="scientific">Temperatibacter marinus</name>
    <dbReference type="NCBI Taxonomy" id="1456591"/>
    <lineage>
        <taxon>Bacteria</taxon>
        <taxon>Pseudomonadati</taxon>
        <taxon>Pseudomonadota</taxon>
        <taxon>Alphaproteobacteria</taxon>
        <taxon>Kordiimonadales</taxon>
        <taxon>Temperatibacteraceae</taxon>
        <taxon>Temperatibacter</taxon>
    </lineage>
</organism>
<keyword evidence="3" id="KW-1003">Cell membrane</keyword>
<evidence type="ECO:0000313" key="8">
    <source>
        <dbReference type="EMBL" id="WND01416.1"/>
    </source>
</evidence>
<feature type="transmembrane region" description="Helical" evidence="7">
    <location>
        <begin position="53"/>
        <end position="69"/>
    </location>
</feature>
<evidence type="ECO:0000313" key="9">
    <source>
        <dbReference type="Proteomes" id="UP001268683"/>
    </source>
</evidence>
<dbReference type="GO" id="GO:0005886">
    <property type="term" value="C:plasma membrane"/>
    <property type="evidence" value="ECO:0007669"/>
    <property type="project" value="UniProtKB-SubCell"/>
</dbReference>
<dbReference type="InterPro" id="IPR032808">
    <property type="entry name" value="DoxX"/>
</dbReference>
<evidence type="ECO:0000256" key="7">
    <source>
        <dbReference type="SAM" id="Phobius"/>
    </source>
</evidence>
<dbReference type="InterPro" id="IPR051907">
    <property type="entry name" value="DoxX-like_oxidoreductase"/>
</dbReference>
<dbReference type="Pfam" id="PF07681">
    <property type="entry name" value="DoxX"/>
    <property type="match status" value="1"/>
</dbReference>
<dbReference type="PANTHER" id="PTHR33452:SF1">
    <property type="entry name" value="INNER MEMBRANE PROTEIN YPHA-RELATED"/>
    <property type="match status" value="1"/>
</dbReference>
<keyword evidence="4 7" id="KW-0812">Transmembrane</keyword>
<comment type="similarity">
    <text evidence="2">Belongs to the DoxX family.</text>
</comment>
<gene>
    <name evidence="8" type="ORF">QGN29_07575</name>
</gene>
<dbReference type="Proteomes" id="UP001268683">
    <property type="component" value="Chromosome"/>
</dbReference>
<keyword evidence="9" id="KW-1185">Reference proteome</keyword>
<evidence type="ECO:0000256" key="6">
    <source>
        <dbReference type="ARBA" id="ARBA00023136"/>
    </source>
</evidence>
<evidence type="ECO:0000256" key="3">
    <source>
        <dbReference type="ARBA" id="ARBA00022475"/>
    </source>
</evidence>
<dbReference type="KEGG" id="tmk:QGN29_07575"/>
<reference evidence="8" key="1">
    <citation type="submission" date="2023-04" db="EMBL/GenBank/DDBJ databases">
        <title>Complete genome sequence of Temperatibacter marinus.</title>
        <authorList>
            <person name="Rong J.-C."/>
            <person name="Yi M.-L."/>
            <person name="Zhao Q."/>
        </authorList>
    </citation>
    <scope>NUCLEOTIDE SEQUENCE</scope>
    <source>
        <strain evidence="8">NBRC 110045</strain>
    </source>
</reference>
<dbReference type="EMBL" id="CP123872">
    <property type="protein sequence ID" value="WND01416.1"/>
    <property type="molecule type" value="Genomic_DNA"/>
</dbReference>
<sequence length="164" mass="17555">MTQKSKSTFSANTTPIAQFLIGKPANTTLALSAETMTRFIAGLFLVPHGAQKLFGWFGGAGLEATGLFFENQLGFSEGLTIAFSVGFIEFFAGIALAVGLFTRVSALGATILLLVASTIHLDAGFFWTNGGFEYPILWAAVTTSFILRGGNDQSIDTLLRRKFT</sequence>
<keyword evidence="5 7" id="KW-1133">Transmembrane helix</keyword>
<dbReference type="PANTHER" id="PTHR33452">
    <property type="entry name" value="OXIDOREDUCTASE CATD-RELATED"/>
    <property type="match status" value="1"/>
</dbReference>
<evidence type="ECO:0000256" key="2">
    <source>
        <dbReference type="ARBA" id="ARBA00006679"/>
    </source>
</evidence>
<dbReference type="RefSeq" id="WP_310797244.1">
    <property type="nucleotide sequence ID" value="NZ_CP123872.1"/>
</dbReference>
<comment type="subcellular location">
    <subcellularLocation>
        <location evidence="1">Cell membrane</location>
        <topology evidence="1">Multi-pass membrane protein</topology>
    </subcellularLocation>
</comment>
<evidence type="ECO:0000256" key="1">
    <source>
        <dbReference type="ARBA" id="ARBA00004651"/>
    </source>
</evidence>
<dbReference type="AlphaFoldDB" id="A0AA52H7T6"/>
<evidence type="ECO:0000256" key="4">
    <source>
        <dbReference type="ARBA" id="ARBA00022692"/>
    </source>
</evidence>